<evidence type="ECO:0000313" key="4">
    <source>
        <dbReference type="Proteomes" id="UP000470875"/>
    </source>
</evidence>
<feature type="transmembrane region" description="Helical" evidence="2">
    <location>
        <begin position="38"/>
        <end position="61"/>
    </location>
</feature>
<evidence type="ECO:0000256" key="1">
    <source>
        <dbReference type="SAM" id="MobiDB-lite"/>
    </source>
</evidence>
<accession>A0A6N7W655</accession>
<sequence length="151" mass="16144">MADGAVPPFPGSRMSRRRDKDKKSSSELPSNKKKPRGILAVILAVAGVIIVACIIIGVIIWTQKPHSSAPASEDATVSQSNTQFSVQPSNKDVAILYQECSEGIMLSCDQLYFEAPVGSEEEAFGDTCGNTQNPGSYCQANPDRPQSTPQS</sequence>
<evidence type="ECO:0000256" key="2">
    <source>
        <dbReference type="SAM" id="Phobius"/>
    </source>
</evidence>
<protein>
    <submittedName>
        <fullName evidence="3">Uncharacterized protein</fullName>
    </submittedName>
</protein>
<keyword evidence="2" id="KW-0472">Membrane</keyword>
<reference evidence="3 4" key="1">
    <citation type="submission" date="2019-08" db="EMBL/GenBank/DDBJ databases">
        <title>In-depth cultivation of the pig gut microbiome towards novel bacterial diversity and tailored functional studies.</title>
        <authorList>
            <person name="Wylensek D."/>
            <person name="Hitch T.C.A."/>
            <person name="Clavel T."/>
        </authorList>
    </citation>
    <scope>NUCLEOTIDE SEQUENCE [LARGE SCALE GENOMIC DNA]</scope>
    <source>
        <strain evidence="3 4">WB03_NA08</strain>
    </source>
</reference>
<organism evidence="3 4">
    <name type="scientific">Scrofimicrobium canadense</name>
    <dbReference type="NCBI Taxonomy" id="2652290"/>
    <lineage>
        <taxon>Bacteria</taxon>
        <taxon>Bacillati</taxon>
        <taxon>Actinomycetota</taxon>
        <taxon>Actinomycetes</taxon>
        <taxon>Actinomycetales</taxon>
        <taxon>Actinomycetaceae</taxon>
        <taxon>Scrofimicrobium</taxon>
    </lineage>
</organism>
<keyword evidence="4" id="KW-1185">Reference proteome</keyword>
<name>A0A6N7W655_9ACTO</name>
<gene>
    <name evidence="3" type="ORF">FYJ24_08860</name>
</gene>
<dbReference type="Proteomes" id="UP000470875">
    <property type="component" value="Unassembled WGS sequence"/>
</dbReference>
<keyword evidence="2" id="KW-0812">Transmembrane</keyword>
<evidence type="ECO:0000313" key="3">
    <source>
        <dbReference type="EMBL" id="MSS84871.1"/>
    </source>
</evidence>
<dbReference type="EMBL" id="VULO01000010">
    <property type="protein sequence ID" value="MSS84871.1"/>
    <property type="molecule type" value="Genomic_DNA"/>
</dbReference>
<comment type="caution">
    <text evidence="3">The sequence shown here is derived from an EMBL/GenBank/DDBJ whole genome shotgun (WGS) entry which is preliminary data.</text>
</comment>
<feature type="region of interest" description="Disordered" evidence="1">
    <location>
        <begin position="1"/>
        <end position="32"/>
    </location>
</feature>
<proteinExistence type="predicted"/>
<keyword evidence="2" id="KW-1133">Transmembrane helix</keyword>
<dbReference type="AlphaFoldDB" id="A0A6N7W655"/>
<dbReference type="RefSeq" id="WP_154545611.1">
    <property type="nucleotide sequence ID" value="NZ_VULO01000010.1"/>
</dbReference>